<evidence type="ECO:0000313" key="16">
    <source>
        <dbReference type="EMBL" id="MBO1306287.1"/>
    </source>
</evidence>
<evidence type="ECO:0000256" key="7">
    <source>
        <dbReference type="ARBA" id="ARBA00022692"/>
    </source>
</evidence>
<comment type="caution">
    <text evidence="16">The sequence shown here is derived from an EMBL/GenBank/DDBJ whole genome shotgun (WGS) entry which is preliminary data.</text>
</comment>
<dbReference type="InterPro" id="IPR013013">
    <property type="entry name" value="PTS_EIIC_1"/>
</dbReference>
<accession>A0ABS3L9L4</accession>
<dbReference type="RefSeq" id="WP_207673221.1">
    <property type="nucleotide sequence ID" value="NZ_JAFREM010000014.1"/>
</dbReference>
<evidence type="ECO:0000259" key="15">
    <source>
        <dbReference type="PROSITE" id="PS51103"/>
    </source>
</evidence>
<dbReference type="InterPro" id="IPR011297">
    <property type="entry name" value="PTS_IIABC_b_glu"/>
</dbReference>
<evidence type="ECO:0000313" key="17">
    <source>
        <dbReference type="Proteomes" id="UP000664601"/>
    </source>
</evidence>
<dbReference type="InterPro" id="IPR001127">
    <property type="entry name" value="PTS_EIIA_1_perm"/>
</dbReference>
<feature type="active site" description="Phosphocysteine intermediate; for EIIB activity" evidence="11">
    <location>
        <position position="26"/>
    </location>
</feature>
<evidence type="ECO:0000256" key="8">
    <source>
        <dbReference type="ARBA" id="ARBA00022777"/>
    </source>
</evidence>
<keyword evidence="10 12" id="KW-0472">Membrane</keyword>
<feature type="transmembrane region" description="Helical" evidence="12">
    <location>
        <begin position="285"/>
        <end position="307"/>
    </location>
</feature>
<dbReference type="NCBIfam" id="TIGR00830">
    <property type="entry name" value="PTBA"/>
    <property type="match status" value="1"/>
</dbReference>
<reference evidence="16 17" key="1">
    <citation type="submission" date="2021-03" db="EMBL/GenBank/DDBJ databases">
        <title>Enterococcal diversity collection.</title>
        <authorList>
            <person name="Gilmore M.S."/>
            <person name="Schwartzman J."/>
            <person name="Van Tyne D."/>
            <person name="Martin M."/>
            <person name="Earl A.M."/>
            <person name="Manson A.L."/>
            <person name="Straub T."/>
            <person name="Salamzade R."/>
            <person name="Saavedra J."/>
            <person name="Lebreton F."/>
            <person name="Prichula J."/>
            <person name="Schaufler K."/>
            <person name="Gaca A."/>
            <person name="Sgardioli B."/>
            <person name="Wagenaar J."/>
            <person name="Strong T."/>
        </authorList>
    </citation>
    <scope>NUCLEOTIDE SEQUENCE [LARGE SCALE GENOMIC DNA]</scope>
    <source>
        <strain evidence="16 17">669A</strain>
    </source>
</reference>
<keyword evidence="3" id="KW-1003">Cell membrane</keyword>
<dbReference type="PANTHER" id="PTHR30175:SF1">
    <property type="entry name" value="PTS SYSTEM ARBUTIN-, CELLOBIOSE-, AND SALICIN-SPECIFIC EIIBC COMPONENT-RELATED"/>
    <property type="match status" value="1"/>
</dbReference>
<feature type="transmembrane region" description="Helical" evidence="12">
    <location>
        <begin position="103"/>
        <end position="124"/>
    </location>
</feature>
<dbReference type="InterPro" id="IPR011055">
    <property type="entry name" value="Dup_hybrid_motif"/>
</dbReference>
<feature type="domain" description="PTS EIIC type-1" evidence="15">
    <location>
        <begin position="105"/>
        <end position="455"/>
    </location>
</feature>
<dbReference type="Pfam" id="PF00367">
    <property type="entry name" value="PTS_EIIB"/>
    <property type="match status" value="1"/>
</dbReference>
<evidence type="ECO:0000256" key="6">
    <source>
        <dbReference type="ARBA" id="ARBA00022683"/>
    </source>
</evidence>
<dbReference type="PANTHER" id="PTHR30175">
    <property type="entry name" value="PHOSPHOTRANSFERASE SYSTEM TRANSPORT PROTEIN"/>
    <property type="match status" value="1"/>
</dbReference>
<evidence type="ECO:0000256" key="10">
    <source>
        <dbReference type="ARBA" id="ARBA00023136"/>
    </source>
</evidence>
<name>A0ABS3L9L4_9ENTE</name>
<keyword evidence="8" id="KW-0418">Kinase</keyword>
<evidence type="ECO:0000256" key="4">
    <source>
        <dbReference type="ARBA" id="ARBA00022597"/>
    </source>
</evidence>
<keyword evidence="17" id="KW-1185">Reference proteome</keyword>
<proteinExistence type="predicted"/>
<dbReference type="PROSITE" id="PS00371">
    <property type="entry name" value="PTS_EIIA_TYPE_1_HIS"/>
    <property type="match status" value="1"/>
</dbReference>
<evidence type="ECO:0000259" key="14">
    <source>
        <dbReference type="PROSITE" id="PS51098"/>
    </source>
</evidence>
<feature type="domain" description="PTS EIIB type-1" evidence="14">
    <location>
        <begin position="4"/>
        <end position="86"/>
    </location>
</feature>
<keyword evidence="7 12" id="KW-0812">Transmembrane</keyword>
<dbReference type="Proteomes" id="UP000664601">
    <property type="component" value="Unassembled WGS sequence"/>
</dbReference>
<dbReference type="Pfam" id="PF00358">
    <property type="entry name" value="PTS_EIIA_1"/>
    <property type="match status" value="1"/>
</dbReference>
<evidence type="ECO:0000256" key="2">
    <source>
        <dbReference type="ARBA" id="ARBA00022448"/>
    </source>
</evidence>
<dbReference type="PROSITE" id="PS51093">
    <property type="entry name" value="PTS_EIIA_TYPE_1"/>
    <property type="match status" value="1"/>
</dbReference>
<dbReference type="InterPro" id="IPR018113">
    <property type="entry name" value="PTrfase_EIIB_Cys"/>
</dbReference>
<organism evidence="16 17">
    <name type="scientific">Candidatus Enterococcus moelleringii</name>
    <dbReference type="NCBI Taxonomy" id="2815325"/>
    <lineage>
        <taxon>Bacteria</taxon>
        <taxon>Bacillati</taxon>
        <taxon>Bacillota</taxon>
        <taxon>Bacilli</taxon>
        <taxon>Lactobacillales</taxon>
        <taxon>Enterococcaceae</taxon>
        <taxon>Enterococcus</taxon>
    </lineage>
</organism>
<dbReference type="PROSITE" id="PS01035">
    <property type="entry name" value="PTS_EIIB_TYPE_1_CYS"/>
    <property type="match status" value="1"/>
</dbReference>
<gene>
    <name evidence="16" type="ORF">JZO70_08955</name>
</gene>
<evidence type="ECO:0000256" key="9">
    <source>
        <dbReference type="ARBA" id="ARBA00022989"/>
    </source>
</evidence>
<sequence length="614" mass="65116">MKNEELAKKILSLVGGEQNVQSVVHCATRLRFKLKDEDKAQTEELNNLEGVITVMQSGGQYQVVVGNNVPYVYKALLKVSNLNSEAGSNDSADDEGKSVFSRIIDVISAIFTPILGAMIGSGIIKGLLMVGTMFLGMDAASGTYRILAAASNAIFYFLPIILAYTAAKKFGANPIIAMVIGGALIYPDMLAAFTEGSSLYFLGIPVILINYSSSVIPTILGTWVLSRVEAILERFIPDIIKSFVIPLISLLIVVPIVFLVVGPIGNYVGLGIAGAYKAIYSFNPVIAGFVLGGLYQAFVVFGVHWAIAPVQINNVAVYGFDTITAMYLPSKYAQAGATLAIGLKTKNKKLKSEALATAATTAIFGITEPAVYGFTLKYKKTFIIASLASAVGGALAGLFRSAASAYGVSNALTLPVFLEHGLVGMLVAIIAAFVISLVLTFLFGYSDAPEVTVDEKEEIVLTKTAVSGELMAPVKGAIVPLANVKDELFSTEAMGKTLAIEPTEGKVFSPGKGVVSMLYPSKHAIGLLLDNGLEILIHIGIDTVQLQGEHFTSLVKEGDAIEKGQLLIEFDVAAIKKAGYPVTTMMVITNATSEVVEVNKTDQVDITDAVLQIN</sequence>
<dbReference type="InterPro" id="IPR036878">
    <property type="entry name" value="Glu_permease_IIB"/>
</dbReference>
<dbReference type="SUPFAM" id="SSF55604">
    <property type="entry name" value="Glucose permease domain IIB"/>
    <property type="match status" value="1"/>
</dbReference>
<keyword evidence="2" id="KW-0813">Transport</keyword>
<evidence type="ECO:0000256" key="12">
    <source>
        <dbReference type="SAM" id="Phobius"/>
    </source>
</evidence>
<protein>
    <submittedName>
        <fullName evidence="16">PTS glucose transporter subunit IIA</fullName>
    </submittedName>
</protein>
<dbReference type="Gene3D" id="3.30.1360.60">
    <property type="entry name" value="Glucose permease domain IIB"/>
    <property type="match status" value="1"/>
</dbReference>
<keyword evidence="4 16" id="KW-0762">Sugar transport</keyword>
<dbReference type="EMBL" id="JAFREM010000014">
    <property type="protein sequence ID" value="MBO1306287.1"/>
    <property type="molecule type" value="Genomic_DNA"/>
</dbReference>
<dbReference type="Pfam" id="PF02378">
    <property type="entry name" value="PTS_EIIC"/>
    <property type="match status" value="1"/>
</dbReference>
<evidence type="ECO:0000256" key="11">
    <source>
        <dbReference type="PROSITE-ProRule" id="PRU00421"/>
    </source>
</evidence>
<evidence type="ECO:0000256" key="5">
    <source>
        <dbReference type="ARBA" id="ARBA00022679"/>
    </source>
</evidence>
<dbReference type="PROSITE" id="PS51103">
    <property type="entry name" value="PTS_EIIC_TYPE_1"/>
    <property type="match status" value="1"/>
</dbReference>
<feature type="transmembrane region" description="Helical" evidence="12">
    <location>
        <begin position="175"/>
        <end position="193"/>
    </location>
</feature>
<feature type="transmembrane region" description="Helical" evidence="12">
    <location>
        <begin position="199"/>
        <end position="223"/>
    </location>
</feature>
<comment type="subcellular location">
    <subcellularLocation>
        <location evidence="1">Cell membrane</location>
        <topology evidence="1">Multi-pass membrane protein</topology>
    </subcellularLocation>
</comment>
<dbReference type="InterPro" id="IPR050558">
    <property type="entry name" value="PTS_Sugar-Specific_Components"/>
</dbReference>
<evidence type="ECO:0000256" key="1">
    <source>
        <dbReference type="ARBA" id="ARBA00004651"/>
    </source>
</evidence>
<dbReference type="Gene3D" id="2.70.70.10">
    <property type="entry name" value="Glucose Permease (Domain IIA)"/>
    <property type="match status" value="1"/>
</dbReference>
<keyword evidence="6" id="KW-0598">Phosphotransferase system</keyword>
<feature type="domain" description="PTS EIIA type-1" evidence="13">
    <location>
        <begin position="486"/>
        <end position="590"/>
    </location>
</feature>
<dbReference type="PROSITE" id="PS51098">
    <property type="entry name" value="PTS_EIIB_TYPE_1"/>
    <property type="match status" value="1"/>
</dbReference>
<dbReference type="InterPro" id="IPR001996">
    <property type="entry name" value="PTS_IIB_1"/>
</dbReference>
<evidence type="ECO:0000256" key="3">
    <source>
        <dbReference type="ARBA" id="ARBA00022475"/>
    </source>
</evidence>
<keyword evidence="5" id="KW-0808">Transferase</keyword>
<dbReference type="InterPro" id="IPR003352">
    <property type="entry name" value="PTS_EIIC"/>
</dbReference>
<feature type="transmembrane region" description="Helical" evidence="12">
    <location>
        <begin position="243"/>
        <end position="265"/>
    </location>
</feature>
<evidence type="ECO:0000259" key="13">
    <source>
        <dbReference type="PROSITE" id="PS51093"/>
    </source>
</evidence>
<feature type="transmembrane region" description="Helical" evidence="12">
    <location>
        <begin position="422"/>
        <end position="445"/>
    </location>
</feature>
<feature type="transmembrane region" description="Helical" evidence="12">
    <location>
        <begin position="382"/>
        <end position="402"/>
    </location>
</feature>
<dbReference type="CDD" id="cd00212">
    <property type="entry name" value="PTS_IIB_glc"/>
    <property type="match status" value="1"/>
</dbReference>
<keyword evidence="9 12" id="KW-1133">Transmembrane helix</keyword>
<dbReference type="NCBIfam" id="TIGR01995">
    <property type="entry name" value="PTS-II-ABC-beta"/>
    <property type="match status" value="1"/>
</dbReference>
<feature type="transmembrane region" description="Helical" evidence="12">
    <location>
        <begin position="144"/>
        <end position="163"/>
    </location>
</feature>
<dbReference type="SUPFAM" id="SSF51261">
    <property type="entry name" value="Duplicated hybrid motif"/>
    <property type="match status" value="1"/>
</dbReference>